<reference evidence="1 2" key="1">
    <citation type="submission" date="2018-09" db="EMBL/GenBank/DDBJ databases">
        <title>Gemmobacter lutimaris sp. nov., a marine bacterium isolated from tidal flat.</title>
        <authorList>
            <person name="Lee D.W."/>
            <person name="Yoo Y."/>
            <person name="Kim J.-J."/>
            <person name="Kim B.S."/>
        </authorList>
    </citation>
    <scope>NUCLEOTIDE SEQUENCE [LARGE SCALE GENOMIC DNA]</scope>
    <source>
        <strain evidence="1 2">YJ-T1-11</strain>
    </source>
</reference>
<dbReference type="EMBL" id="QXXQ01000001">
    <property type="protein sequence ID" value="RID93899.1"/>
    <property type="molecule type" value="Genomic_DNA"/>
</dbReference>
<dbReference type="AlphaFoldDB" id="A0A398BST3"/>
<sequence length="69" mass="7117">MNGVQVAAETPPGVMTALNAGLMIGARDGAGLFAGMRLYGLLIIDHMLSGTELARAERWAAKQCGAIMG</sequence>
<gene>
    <name evidence="1" type="ORF">D2N39_03125</name>
</gene>
<keyword evidence="2" id="KW-1185">Reference proteome</keyword>
<evidence type="ECO:0000313" key="2">
    <source>
        <dbReference type="Proteomes" id="UP000266649"/>
    </source>
</evidence>
<dbReference type="Proteomes" id="UP000266649">
    <property type="component" value="Unassembled WGS sequence"/>
</dbReference>
<proteinExistence type="predicted"/>
<comment type="caution">
    <text evidence="1">The sequence shown here is derived from an EMBL/GenBank/DDBJ whole genome shotgun (WGS) entry which is preliminary data.</text>
</comment>
<name>A0A398BST3_9RHOB</name>
<protein>
    <submittedName>
        <fullName evidence="1">Uncharacterized protein</fullName>
    </submittedName>
</protein>
<evidence type="ECO:0000313" key="1">
    <source>
        <dbReference type="EMBL" id="RID93899.1"/>
    </source>
</evidence>
<organism evidence="1 2">
    <name type="scientific">Gemmobacter lutimaris</name>
    <dbReference type="NCBI Taxonomy" id="2306023"/>
    <lineage>
        <taxon>Bacteria</taxon>
        <taxon>Pseudomonadati</taxon>
        <taxon>Pseudomonadota</taxon>
        <taxon>Alphaproteobacteria</taxon>
        <taxon>Rhodobacterales</taxon>
        <taxon>Paracoccaceae</taxon>
        <taxon>Gemmobacter</taxon>
    </lineage>
</organism>
<accession>A0A398BST3</accession>